<dbReference type="GO" id="GO:0000155">
    <property type="term" value="F:phosphorelay sensor kinase activity"/>
    <property type="evidence" value="ECO:0007669"/>
    <property type="project" value="InterPro"/>
</dbReference>
<keyword evidence="10" id="KW-0067">ATP-binding</keyword>
<dbReference type="Pfam" id="PF12860">
    <property type="entry name" value="PAS_7"/>
    <property type="match status" value="1"/>
</dbReference>
<dbReference type="CDD" id="cd16922">
    <property type="entry name" value="HATPase_EvgS-ArcB-TorS-like"/>
    <property type="match status" value="1"/>
</dbReference>
<evidence type="ECO:0000256" key="1">
    <source>
        <dbReference type="ARBA" id="ARBA00000085"/>
    </source>
</evidence>
<reference evidence="17 18" key="1">
    <citation type="submission" date="2020-04" db="EMBL/GenBank/DDBJ databases">
        <authorList>
            <person name="Yoon J."/>
        </authorList>
    </citation>
    <scope>NUCLEOTIDE SEQUENCE [LARGE SCALE GENOMIC DNA]</scope>
    <source>
        <strain evidence="17 18">KMU-115</strain>
    </source>
</reference>
<comment type="caution">
    <text evidence="17">The sequence shown here is derived from an EMBL/GenBank/DDBJ whole genome shotgun (WGS) entry which is preliminary data.</text>
</comment>
<dbReference type="GO" id="GO:0005524">
    <property type="term" value="F:ATP binding"/>
    <property type="evidence" value="ECO:0007669"/>
    <property type="project" value="UniProtKB-KW"/>
</dbReference>
<keyword evidence="9" id="KW-0418">Kinase</keyword>
<evidence type="ECO:0000256" key="6">
    <source>
        <dbReference type="ARBA" id="ARBA00022679"/>
    </source>
</evidence>
<dbReference type="SMART" id="SM00388">
    <property type="entry name" value="HisKA"/>
    <property type="match status" value="1"/>
</dbReference>
<dbReference type="GO" id="GO:0005886">
    <property type="term" value="C:plasma membrane"/>
    <property type="evidence" value="ECO:0007669"/>
    <property type="project" value="UniProtKB-SubCell"/>
</dbReference>
<dbReference type="Gene3D" id="3.30.450.20">
    <property type="entry name" value="PAS domain"/>
    <property type="match status" value="1"/>
</dbReference>
<evidence type="ECO:0000256" key="11">
    <source>
        <dbReference type="ARBA" id="ARBA00022989"/>
    </source>
</evidence>
<comment type="catalytic activity">
    <reaction evidence="1">
        <text>ATP + protein L-histidine = ADP + protein N-phospho-L-histidine.</text>
        <dbReference type="EC" id="2.7.13.3"/>
    </reaction>
</comment>
<dbReference type="PANTHER" id="PTHR45339:SF1">
    <property type="entry name" value="HYBRID SIGNAL TRANSDUCTION HISTIDINE KINASE J"/>
    <property type="match status" value="1"/>
</dbReference>
<dbReference type="PROSITE" id="PS50110">
    <property type="entry name" value="RESPONSE_REGULATORY"/>
    <property type="match status" value="1"/>
</dbReference>
<keyword evidence="8" id="KW-0547">Nucleotide-binding</keyword>
<dbReference type="AlphaFoldDB" id="A0A7X6GZB2"/>
<dbReference type="SUPFAM" id="SSF55874">
    <property type="entry name" value="ATPase domain of HSP90 chaperone/DNA topoisomerase II/histidine kinase"/>
    <property type="match status" value="1"/>
</dbReference>
<dbReference type="InterPro" id="IPR005467">
    <property type="entry name" value="His_kinase_dom"/>
</dbReference>
<dbReference type="Pfam" id="PF02518">
    <property type="entry name" value="HATPase_c"/>
    <property type="match status" value="1"/>
</dbReference>
<dbReference type="InterPro" id="IPR004358">
    <property type="entry name" value="Sig_transdc_His_kin-like_C"/>
</dbReference>
<keyword evidence="7" id="KW-0812">Transmembrane</keyword>
<dbReference type="SUPFAM" id="SSF47384">
    <property type="entry name" value="Homodimeric domain of signal transducing histidine kinase"/>
    <property type="match status" value="1"/>
</dbReference>
<dbReference type="InterPro" id="IPR001789">
    <property type="entry name" value="Sig_transdc_resp-reg_receiver"/>
</dbReference>
<organism evidence="17 18">
    <name type="scientific">Roseicyclus persicicus</name>
    <dbReference type="NCBI Taxonomy" id="2650661"/>
    <lineage>
        <taxon>Bacteria</taxon>
        <taxon>Pseudomonadati</taxon>
        <taxon>Pseudomonadota</taxon>
        <taxon>Alphaproteobacteria</taxon>
        <taxon>Rhodobacterales</taxon>
        <taxon>Roseobacteraceae</taxon>
        <taxon>Roseicyclus</taxon>
    </lineage>
</organism>
<dbReference type="Pfam" id="PF00512">
    <property type="entry name" value="HisKA"/>
    <property type="match status" value="1"/>
</dbReference>
<dbReference type="InterPro" id="IPR036890">
    <property type="entry name" value="HATPase_C_sf"/>
</dbReference>
<evidence type="ECO:0000313" key="18">
    <source>
        <dbReference type="Proteomes" id="UP000526408"/>
    </source>
</evidence>
<keyword evidence="13" id="KW-0472">Membrane</keyword>
<accession>A0A7X6GZB2</accession>
<evidence type="ECO:0000256" key="8">
    <source>
        <dbReference type="ARBA" id="ARBA00022741"/>
    </source>
</evidence>
<dbReference type="Gene3D" id="3.30.565.10">
    <property type="entry name" value="Histidine kinase-like ATPase, C-terminal domain"/>
    <property type="match status" value="1"/>
</dbReference>
<evidence type="ECO:0000256" key="7">
    <source>
        <dbReference type="ARBA" id="ARBA00022692"/>
    </source>
</evidence>
<dbReference type="EMBL" id="JAAZQQ010000003">
    <property type="protein sequence ID" value="NKX45155.1"/>
    <property type="molecule type" value="Genomic_DNA"/>
</dbReference>
<sequence length="705" mass="76390">MSIAGIDDRLARERRARLQAERLLAQRSEELYSANKKLAEHAHALSHTVIAQREENAALMGRSTRTEAALEVATEKAVVAERRLWDALTAVEDGFAIFDRDWRLVVANPAWIGAFDGVTDVAPGATYEAVLRIAVEEGLVDLQGEAPDDWVDRMIARWERPQIPQTDIRLFNGAYVRLIDKRTPDGDMVSLAVDITDTIRRERELTRARDEAEAAARAKSAFLANMSHEIRTPMNGVVSMADLLRDTDLTEEQRLYADTIRTSGEALLVIINDVLDYSKIDAGKLVLHPEPFDLQQLILEIFQLMRPGLQGKPLDLRLDYDLFLPERVVGDRGRLRQVLTNLIGNAVKFTEAGHVTVHVVGAPRPTPPDTVPIRVVVEDTGIGIAPEMQAHVFGEFNQVESEANRRFDGTGLGLAITRRLIGLMGGEIWLDSVPGEGSSFGFAVTLGAAPGEEGAPVAPLPPERATVWAITGGRPLPATVEGHLRRLRARLAETEGPGGGPADPSAVILLGGADPGALRDGGFTGPILCLCPAARARDLPPGVVPIRPDLPLAELRAALLSDPVPPPRTRLRVLAAEDNRTNQLVFRTMLKGLDLDLTLVENGAQLVAAVEAGAPDLVFTDISMPEMDGLEAARRIRAREAALGLPRLPLVAMTAHAMDGDRDRVLAAGIDGYLTKPLKKAELLEMLRTHAPEGRAPGSVATPPP</sequence>
<evidence type="ECO:0000256" key="14">
    <source>
        <dbReference type="PROSITE-ProRule" id="PRU00169"/>
    </source>
</evidence>
<keyword evidence="6" id="KW-0808">Transferase</keyword>
<evidence type="ECO:0000256" key="9">
    <source>
        <dbReference type="ARBA" id="ARBA00022777"/>
    </source>
</evidence>
<dbReference type="FunFam" id="1.10.287.130:FF:000003">
    <property type="entry name" value="Histidine kinase"/>
    <property type="match status" value="1"/>
</dbReference>
<comment type="subcellular location">
    <subcellularLocation>
        <location evidence="2">Cell membrane</location>
        <topology evidence="2">Multi-pass membrane protein</topology>
    </subcellularLocation>
</comment>
<evidence type="ECO:0000256" key="5">
    <source>
        <dbReference type="ARBA" id="ARBA00022553"/>
    </source>
</evidence>
<dbReference type="PANTHER" id="PTHR45339">
    <property type="entry name" value="HYBRID SIGNAL TRANSDUCTION HISTIDINE KINASE J"/>
    <property type="match status" value="1"/>
</dbReference>
<evidence type="ECO:0000256" key="4">
    <source>
        <dbReference type="ARBA" id="ARBA00022475"/>
    </source>
</evidence>
<dbReference type="CDD" id="cd00082">
    <property type="entry name" value="HisKA"/>
    <property type="match status" value="1"/>
</dbReference>
<keyword evidence="18" id="KW-1185">Reference proteome</keyword>
<dbReference type="InterPro" id="IPR003661">
    <property type="entry name" value="HisK_dim/P_dom"/>
</dbReference>
<gene>
    <name evidence="17" type="ORF">HCU73_11175</name>
</gene>
<dbReference type="Gene3D" id="3.40.50.2300">
    <property type="match status" value="1"/>
</dbReference>
<evidence type="ECO:0000256" key="2">
    <source>
        <dbReference type="ARBA" id="ARBA00004651"/>
    </source>
</evidence>
<evidence type="ECO:0000256" key="12">
    <source>
        <dbReference type="ARBA" id="ARBA00023012"/>
    </source>
</evidence>
<keyword evidence="11" id="KW-1133">Transmembrane helix</keyword>
<keyword evidence="4" id="KW-1003">Cell membrane</keyword>
<keyword evidence="5 14" id="KW-0597">Phosphoprotein</keyword>
<dbReference type="SUPFAM" id="SSF52172">
    <property type="entry name" value="CheY-like"/>
    <property type="match status" value="1"/>
</dbReference>
<dbReference type="InterPro" id="IPR003594">
    <property type="entry name" value="HATPase_dom"/>
</dbReference>
<evidence type="ECO:0000256" key="10">
    <source>
        <dbReference type="ARBA" id="ARBA00022840"/>
    </source>
</evidence>
<dbReference type="InterPro" id="IPR011006">
    <property type="entry name" value="CheY-like_superfamily"/>
</dbReference>
<dbReference type="PROSITE" id="PS50109">
    <property type="entry name" value="HIS_KIN"/>
    <property type="match status" value="1"/>
</dbReference>
<name>A0A7X6GZB2_9RHOB</name>
<dbReference type="Gene3D" id="1.10.287.130">
    <property type="match status" value="1"/>
</dbReference>
<evidence type="ECO:0000256" key="13">
    <source>
        <dbReference type="ARBA" id="ARBA00023136"/>
    </source>
</evidence>
<feature type="domain" description="Response regulatory" evidence="16">
    <location>
        <begin position="572"/>
        <end position="691"/>
    </location>
</feature>
<dbReference type="Proteomes" id="UP000526408">
    <property type="component" value="Unassembled WGS sequence"/>
</dbReference>
<proteinExistence type="predicted"/>
<keyword evidence="12" id="KW-0902">Two-component regulatory system</keyword>
<protein>
    <recommendedName>
        <fullName evidence="3">histidine kinase</fullName>
        <ecNumber evidence="3">2.7.13.3</ecNumber>
    </recommendedName>
</protein>
<evidence type="ECO:0000259" key="15">
    <source>
        <dbReference type="PROSITE" id="PS50109"/>
    </source>
</evidence>
<dbReference type="CDD" id="cd17546">
    <property type="entry name" value="REC_hyHK_CKI1_RcsC-like"/>
    <property type="match status" value="1"/>
</dbReference>
<dbReference type="Pfam" id="PF00072">
    <property type="entry name" value="Response_reg"/>
    <property type="match status" value="1"/>
</dbReference>
<dbReference type="PRINTS" id="PR00344">
    <property type="entry name" value="BCTRLSENSOR"/>
</dbReference>
<feature type="domain" description="Histidine kinase" evidence="15">
    <location>
        <begin position="225"/>
        <end position="448"/>
    </location>
</feature>
<dbReference type="EC" id="2.7.13.3" evidence="3"/>
<dbReference type="SMART" id="SM00448">
    <property type="entry name" value="REC"/>
    <property type="match status" value="1"/>
</dbReference>
<evidence type="ECO:0000259" key="16">
    <source>
        <dbReference type="PROSITE" id="PS50110"/>
    </source>
</evidence>
<evidence type="ECO:0000313" key="17">
    <source>
        <dbReference type="EMBL" id="NKX45155.1"/>
    </source>
</evidence>
<dbReference type="SMART" id="SM00387">
    <property type="entry name" value="HATPase_c"/>
    <property type="match status" value="1"/>
</dbReference>
<evidence type="ECO:0000256" key="3">
    <source>
        <dbReference type="ARBA" id="ARBA00012438"/>
    </source>
</evidence>
<dbReference type="RefSeq" id="WP_168623539.1">
    <property type="nucleotide sequence ID" value="NZ_JAAZQQ010000003.1"/>
</dbReference>
<dbReference type="InterPro" id="IPR036097">
    <property type="entry name" value="HisK_dim/P_sf"/>
</dbReference>
<feature type="modified residue" description="4-aspartylphosphate" evidence="14">
    <location>
        <position position="621"/>
    </location>
</feature>
<dbReference type="FunFam" id="3.30.565.10:FF:000010">
    <property type="entry name" value="Sensor histidine kinase RcsC"/>
    <property type="match status" value="1"/>
</dbReference>